<keyword evidence="2" id="KW-1185">Reference proteome</keyword>
<proteinExistence type="predicted"/>
<dbReference type="Proteomes" id="UP001497516">
    <property type="component" value="Chromosome 2"/>
</dbReference>
<accession>A0AAV2D9F0</accession>
<organism evidence="1 2">
    <name type="scientific">Linum trigynum</name>
    <dbReference type="NCBI Taxonomy" id="586398"/>
    <lineage>
        <taxon>Eukaryota</taxon>
        <taxon>Viridiplantae</taxon>
        <taxon>Streptophyta</taxon>
        <taxon>Embryophyta</taxon>
        <taxon>Tracheophyta</taxon>
        <taxon>Spermatophyta</taxon>
        <taxon>Magnoliopsida</taxon>
        <taxon>eudicotyledons</taxon>
        <taxon>Gunneridae</taxon>
        <taxon>Pentapetalae</taxon>
        <taxon>rosids</taxon>
        <taxon>fabids</taxon>
        <taxon>Malpighiales</taxon>
        <taxon>Linaceae</taxon>
        <taxon>Linum</taxon>
    </lineage>
</organism>
<name>A0AAV2D9F0_9ROSI</name>
<sequence length="206" mass="24606">MVRLLLANFLGRSRFIFLGRCKRCRELDKLKLEPKPDDHDYIGQSDDFKGDEELMLRVIHYRRKCKVTGGFDVDCPPSSEYGYIYRLEHYHTIDRNFDKKVERAVKFVVDTYNQQKDQNLILLNIQNVNVRLGGCWYVFYVTFEGFQESRHKRNGGSYVRNYQTVVSYERWRRVPIYKIHIFRKSKSISKDEDLLPTRPSDKESTS</sequence>
<evidence type="ECO:0008006" key="3">
    <source>
        <dbReference type="Google" id="ProtNLM"/>
    </source>
</evidence>
<gene>
    <name evidence="1" type="ORF">LTRI10_LOCUS11905</name>
</gene>
<evidence type="ECO:0000313" key="2">
    <source>
        <dbReference type="Proteomes" id="UP001497516"/>
    </source>
</evidence>
<evidence type="ECO:0000313" key="1">
    <source>
        <dbReference type="EMBL" id="CAL1369133.1"/>
    </source>
</evidence>
<protein>
    <recommendedName>
        <fullName evidence="3">Cystatin domain-containing protein</fullName>
    </recommendedName>
</protein>
<dbReference type="EMBL" id="OZ034815">
    <property type="protein sequence ID" value="CAL1369133.1"/>
    <property type="molecule type" value="Genomic_DNA"/>
</dbReference>
<reference evidence="1 2" key="1">
    <citation type="submission" date="2024-04" db="EMBL/GenBank/DDBJ databases">
        <authorList>
            <person name="Fracassetti M."/>
        </authorList>
    </citation>
    <scope>NUCLEOTIDE SEQUENCE [LARGE SCALE GENOMIC DNA]</scope>
</reference>
<dbReference type="AlphaFoldDB" id="A0AAV2D9F0"/>